<feature type="compositionally biased region" description="Low complexity" evidence="2">
    <location>
        <begin position="680"/>
        <end position="696"/>
    </location>
</feature>
<evidence type="ECO:0000313" key="3">
    <source>
        <dbReference type="EMBL" id="GFO05157.1"/>
    </source>
</evidence>
<feature type="region of interest" description="Disordered" evidence="2">
    <location>
        <begin position="179"/>
        <end position="355"/>
    </location>
</feature>
<evidence type="ECO:0000256" key="1">
    <source>
        <dbReference type="SAM" id="Coils"/>
    </source>
</evidence>
<feature type="compositionally biased region" description="Polar residues" evidence="2">
    <location>
        <begin position="530"/>
        <end position="543"/>
    </location>
</feature>
<feature type="compositionally biased region" description="Basic and acidic residues" evidence="2">
    <location>
        <begin position="742"/>
        <end position="757"/>
    </location>
</feature>
<feature type="compositionally biased region" description="Polar residues" evidence="2">
    <location>
        <begin position="554"/>
        <end position="564"/>
    </location>
</feature>
<feature type="compositionally biased region" description="Acidic residues" evidence="2">
    <location>
        <begin position="844"/>
        <end position="853"/>
    </location>
</feature>
<feature type="compositionally biased region" description="Polar residues" evidence="2">
    <location>
        <begin position="697"/>
        <end position="710"/>
    </location>
</feature>
<organism evidence="3 4">
    <name type="scientific">Plakobranchus ocellatus</name>
    <dbReference type="NCBI Taxonomy" id="259542"/>
    <lineage>
        <taxon>Eukaryota</taxon>
        <taxon>Metazoa</taxon>
        <taxon>Spiralia</taxon>
        <taxon>Lophotrochozoa</taxon>
        <taxon>Mollusca</taxon>
        <taxon>Gastropoda</taxon>
        <taxon>Heterobranchia</taxon>
        <taxon>Euthyneura</taxon>
        <taxon>Panpulmonata</taxon>
        <taxon>Sacoglossa</taxon>
        <taxon>Placobranchoidea</taxon>
        <taxon>Plakobranchidae</taxon>
        <taxon>Plakobranchus</taxon>
    </lineage>
</organism>
<protein>
    <submittedName>
        <fullName evidence="3">Uncharacterized protein</fullName>
    </submittedName>
</protein>
<dbReference type="EMBL" id="BLXT01003746">
    <property type="protein sequence ID" value="GFO05157.1"/>
    <property type="molecule type" value="Genomic_DNA"/>
</dbReference>
<feature type="coiled-coil region" evidence="1">
    <location>
        <begin position="570"/>
        <end position="597"/>
    </location>
</feature>
<feature type="compositionally biased region" description="Basic residues" evidence="2">
    <location>
        <begin position="649"/>
        <end position="667"/>
    </location>
</feature>
<accession>A0AAV4AE27</accession>
<name>A0AAV4AE27_9GAST</name>
<feature type="compositionally biased region" description="Basic and acidic residues" evidence="2">
    <location>
        <begin position="612"/>
        <end position="623"/>
    </location>
</feature>
<feature type="region of interest" description="Disordered" evidence="2">
    <location>
        <begin position="840"/>
        <end position="864"/>
    </location>
</feature>
<gene>
    <name evidence="3" type="ORF">PoB_003166200</name>
</gene>
<feature type="region of interest" description="Disordered" evidence="2">
    <location>
        <begin position="607"/>
        <end position="710"/>
    </location>
</feature>
<feature type="compositionally biased region" description="Basic and acidic residues" evidence="2">
    <location>
        <begin position="854"/>
        <end position="864"/>
    </location>
</feature>
<evidence type="ECO:0000256" key="2">
    <source>
        <dbReference type="SAM" id="MobiDB-lite"/>
    </source>
</evidence>
<proteinExistence type="predicted"/>
<feature type="region of interest" description="Disordered" evidence="2">
    <location>
        <begin position="392"/>
        <end position="564"/>
    </location>
</feature>
<feature type="region of interest" description="Disordered" evidence="2">
    <location>
        <begin position="1263"/>
        <end position="1292"/>
    </location>
</feature>
<comment type="caution">
    <text evidence="3">The sequence shown here is derived from an EMBL/GenBank/DDBJ whole genome shotgun (WGS) entry which is preliminary data.</text>
</comment>
<sequence length="1478" mass="163674">MNKLALLLNSAQVQVDSMWKQLITAGLTDHKEKPVAIPNSLQYLITDALKASTESKSKRNPTDNPNNSIEANSTSNKAIVNAHNSEKPISKENHVGSPPNNSVFQVGADCEKPALDLQNKETERLELDPNEGSKQSSGVKVNSSACTQAVNEEAFGTCDYVYDNQEPYLRTKEQKLEGQAQKLAGLSDSEEDSTRNNEKQNVFDQGMNVQRLIDLPGPKEGSAGSNEAKQPQGLDQEKHIKKNKYLPNNEEGLTESNETKAQQHLDQQRNAKKTKDVPKLSEDLTGSNEAQPLQILDQKENTQSSKDYSAPEEKVIRDDKILTPKVSNEEKTQPKDTIRKEISFIPPSACDDSTNNSLIESSLSCETVASSKTSESNKNEEADIGFKMVNHRTSIRSFSSEDTREHREYSRDCSEETVPAGKIMWSRRLSENFENLKKQKEQSSDSCETVQRERTRQSAGLSECCGQSEDLRQKENSSDNSNKTGPEGRRRQSKRLMESGSEISKKRTEYSRDTSEESKPNVGIRRSSRLSESSVKKLQTAENKANLIDEDNAKTASPKQGNLLSRQTQMEIATLQLARMLAEAKMYQKKKDDLSVRTSIQKASLNACLNEKAQKPKQARDRNMPNMQAVNSESSKDSAVQMTHEKAVKRDRRVRQAKISKVKKKEKVVHGKREEDDNANSDLDTSSLSSCSETENGQSQKTTNSLSAEISQISKHLSPVFSQSGTMSKNCDVKQESKLLQKKPVDYSHMESERDNIGTHTEMNAEPSISILSDTQKRSDHYEGIEPARNNLSIIDRPKRRLMTRSKHKQSKVRSTMVNKQFAAQAINPLRIKSKEFISSSCDSDSDWNDDEEIEKKEKKGSADGVNREGIGRIEIGKMAESNGKLKKIEAQCGTVERQCSENNRLRPKDSCGISAFSAVNKNKHEVAGTSNQILFTGSKQAKTKVVDHEMKDAAATRLPIVVITNNICDEGLSAFHSQSSTVNENIDLGTVNSCSAVYVGLDEAGTKKDSGIVVASINIVENEVSQHCESISKTIDSEAEPKILDAAHIQISRKCSSNSKLEPNDNSQNSNVASVCDNICKESKDLPVKSVRNDGCSTVLNSTFNDEALYTNHQQLIQHSNKSRKRKLMSVTASQELGPHKIHFKPISKNPSQINLEDIFILFQIPQCLSPLPPSPSPKGICEDCDESNSPANLVVRLSTQELDASGTSTVTISTASMPDASGIKDGEDSCLGDVLDIASDKGVKRLKRNHEYENATLRNSDEKSFMTSSKNCKSSVERRRNVSLPHQPLEAKKIPVLQKKSVDLSQISSQANSPKQETKLSGLRRKRQAPILGKFLTPYAAILHDMNLLAGGAQNDIASVAATILTRVSGREVTLVWSMLPQLLVECLTSQQQEDLLHYVYAACGKLEKVNDSVFATHAEQQLSKLVSCLAAMNKSLDSSSVLGAIWREVFKQDANRSLLEILSLCRLFTLLCMEN</sequence>
<feature type="compositionally biased region" description="Basic and acidic residues" evidence="2">
    <location>
        <begin position="428"/>
        <end position="443"/>
    </location>
</feature>
<feature type="compositionally biased region" description="Polar residues" evidence="2">
    <location>
        <begin position="1267"/>
        <end position="1276"/>
    </location>
</feature>
<keyword evidence="1" id="KW-0175">Coiled coil</keyword>
<feature type="compositionally biased region" description="Basic and acidic residues" evidence="2">
    <location>
        <begin position="399"/>
        <end position="414"/>
    </location>
</feature>
<feature type="region of interest" description="Disordered" evidence="2">
    <location>
        <begin position="122"/>
        <end position="141"/>
    </location>
</feature>
<feature type="compositionally biased region" description="Basic and acidic residues" evidence="2">
    <location>
        <begin position="257"/>
        <end position="282"/>
    </location>
</feature>
<keyword evidence="4" id="KW-1185">Reference proteome</keyword>
<feature type="compositionally biased region" description="Polar residues" evidence="2">
    <location>
        <begin position="62"/>
        <end position="76"/>
    </location>
</feature>
<reference evidence="3 4" key="1">
    <citation type="journal article" date="2021" name="Elife">
        <title>Chloroplast acquisition without the gene transfer in kleptoplastic sea slugs, Plakobranchus ocellatus.</title>
        <authorList>
            <person name="Maeda T."/>
            <person name="Takahashi S."/>
            <person name="Yoshida T."/>
            <person name="Shimamura S."/>
            <person name="Takaki Y."/>
            <person name="Nagai Y."/>
            <person name="Toyoda A."/>
            <person name="Suzuki Y."/>
            <person name="Arimoto A."/>
            <person name="Ishii H."/>
            <person name="Satoh N."/>
            <person name="Nishiyama T."/>
            <person name="Hasebe M."/>
            <person name="Maruyama T."/>
            <person name="Minagawa J."/>
            <person name="Obokata J."/>
            <person name="Shigenobu S."/>
        </authorList>
    </citation>
    <scope>NUCLEOTIDE SEQUENCE [LARGE SCALE GENOMIC DNA]</scope>
</reference>
<feature type="compositionally biased region" description="Basic and acidic residues" evidence="2">
    <location>
        <begin position="309"/>
        <end position="342"/>
    </location>
</feature>
<feature type="compositionally biased region" description="Basic and acidic residues" evidence="2">
    <location>
        <begin position="503"/>
        <end position="519"/>
    </location>
</feature>
<dbReference type="Proteomes" id="UP000735302">
    <property type="component" value="Unassembled WGS sequence"/>
</dbReference>
<feature type="compositionally biased region" description="Polar residues" evidence="2">
    <location>
        <begin position="132"/>
        <end position="141"/>
    </location>
</feature>
<feature type="region of interest" description="Disordered" evidence="2">
    <location>
        <begin position="742"/>
        <end position="766"/>
    </location>
</feature>
<feature type="region of interest" description="Disordered" evidence="2">
    <location>
        <begin position="52"/>
        <end position="76"/>
    </location>
</feature>
<evidence type="ECO:0000313" key="4">
    <source>
        <dbReference type="Proteomes" id="UP000735302"/>
    </source>
</evidence>
<feature type="non-terminal residue" evidence="3">
    <location>
        <position position="1478"/>
    </location>
</feature>
<feature type="compositionally biased region" description="Polar residues" evidence="2">
    <location>
        <begin position="625"/>
        <end position="641"/>
    </location>
</feature>